<organism evidence="2 3">
    <name type="scientific">Streptomyces yaizuensis</name>
    <dbReference type="NCBI Taxonomy" id="2989713"/>
    <lineage>
        <taxon>Bacteria</taxon>
        <taxon>Bacillati</taxon>
        <taxon>Actinomycetota</taxon>
        <taxon>Actinomycetes</taxon>
        <taxon>Kitasatosporales</taxon>
        <taxon>Streptomycetaceae</taxon>
        <taxon>Streptomyces</taxon>
    </lineage>
</organism>
<gene>
    <name evidence="2" type="ORF">SYYSPA8_27665</name>
</gene>
<dbReference type="EMBL" id="BSBI01000013">
    <property type="protein sequence ID" value="GLF98152.1"/>
    <property type="molecule type" value="Genomic_DNA"/>
</dbReference>
<feature type="signal peptide" evidence="1">
    <location>
        <begin position="1"/>
        <end position="29"/>
    </location>
</feature>
<evidence type="ECO:0000256" key="1">
    <source>
        <dbReference type="SAM" id="SignalP"/>
    </source>
</evidence>
<evidence type="ECO:0000313" key="2">
    <source>
        <dbReference type="EMBL" id="GLF98152.1"/>
    </source>
</evidence>
<comment type="caution">
    <text evidence="2">The sequence shown here is derived from an EMBL/GenBank/DDBJ whole genome shotgun (WGS) entry which is preliminary data.</text>
</comment>
<evidence type="ECO:0000313" key="3">
    <source>
        <dbReference type="Proteomes" id="UP001291653"/>
    </source>
</evidence>
<proteinExistence type="predicted"/>
<reference evidence="2 3" key="1">
    <citation type="submission" date="2022-10" db="EMBL/GenBank/DDBJ databases">
        <title>Draft genome sequence of Streptomyces sp. YSPA8.</title>
        <authorList>
            <person name="Moriuchi R."/>
            <person name="Dohra H."/>
            <person name="Yamamura H."/>
            <person name="Kodani S."/>
        </authorList>
    </citation>
    <scope>NUCLEOTIDE SEQUENCE [LARGE SCALE GENOMIC DNA]</scope>
    <source>
        <strain evidence="2 3">YSPA8</strain>
    </source>
</reference>
<dbReference type="Proteomes" id="UP001291653">
    <property type="component" value="Unassembled WGS sequence"/>
</dbReference>
<name>A0ABQ5P6H2_9ACTN</name>
<keyword evidence="1" id="KW-0732">Signal</keyword>
<evidence type="ECO:0008006" key="4">
    <source>
        <dbReference type="Google" id="ProtNLM"/>
    </source>
</evidence>
<sequence length="158" mass="16916">MRSPLLRRSLTAVVALLMTVVSLSPAAAAAESAPAAGKGACAAKAMDPHESKGEGKKRNRKVILAKVSAMCRGTKGVSKLVIDAKLQKKSGRGWKNVTKNRSTPHPGIRMGKKYVGQTFDIKCQKGTFRVYFRVSGKVDGTMRYGNWGAGNPRKNPCG</sequence>
<accession>A0ABQ5P6H2</accession>
<protein>
    <recommendedName>
        <fullName evidence="4">Secreted protein</fullName>
    </recommendedName>
</protein>
<keyword evidence="3" id="KW-1185">Reference proteome</keyword>
<feature type="chain" id="PRO_5045435066" description="Secreted protein" evidence="1">
    <location>
        <begin position="30"/>
        <end position="158"/>
    </location>
</feature>